<dbReference type="EMBL" id="OU015568">
    <property type="protein sequence ID" value="CAG5090775.1"/>
    <property type="molecule type" value="Genomic_DNA"/>
</dbReference>
<gene>
    <name evidence="2" type="ORF">OKIOD_LOCUS4275</name>
</gene>
<protein>
    <submittedName>
        <fullName evidence="2">Oidioi.mRNA.OKI2018_I69.PAR.g12717.t1.cds</fullName>
    </submittedName>
</protein>
<keyword evidence="1" id="KW-0732">Signal</keyword>
<name>A0ABN7S4M8_OIKDI</name>
<organism evidence="2 3">
    <name type="scientific">Oikopleura dioica</name>
    <name type="common">Tunicate</name>
    <dbReference type="NCBI Taxonomy" id="34765"/>
    <lineage>
        <taxon>Eukaryota</taxon>
        <taxon>Metazoa</taxon>
        <taxon>Chordata</taxon>
        <taxon>Tunicata</taxon>
        <taxon>Appendicularia</taxon>
        <taxon>Copelata</taxon>
        <taxon>Oikopleuridae</taxon>
        <taxon>Oikopleura</taxon>
    </lineage>
</organism>
<feature type="signal peptide" evidence="1">
    <location>
        <begin position="1"/>
        <end position="17"/>
    </location>
</feature>
<dbReference type="Proteomes" id="UP001158576">
    <property type="component" value="Chromosome PAR"/>
</dbReference>
<sequence length="103" mass="12358">MHTTIFLALFSSAFAAAFHSAELTPRHPRTVDLLEAEPMELRYKLSSYKNALYWCGRNRNFERYQECRDLLWDMKYIFNGNFRQFSDCKVIVRQHTISCDYYV</sequence>
<evidence type="ECO:0000256" key="1">
    <source>
        <dbReference type="SAM" id="SignalP"/>
    </source>
</evidence>
<evidence type="ECO:0000313" key="3">
    <source>
        <dbReference type="Proteomes" id="UP001158576"/>
    </source>
</evidence>
<proteinExistence type="predicted"/>
<evidence type="ECO:0000313" key="2">
    <source>
        <dbReference type="EMBL" id="CAG5090775.1"/>
    </source>
</evidence>
<accession>A0ABN7S4M8</accession>
<reference evidence="2 3" key="1">
    <citation type="submission" date="2021-04" db="EMBL/GenBank/DDBJ databases">
        <authorList>
            <person name="Bliznina A."/>
        </authorList>
    </citation>
    <scope>NUCLEOTIDE SEQUENCE [LARGE SCALE GENOMIC DNA]</scope>
</reference>
<keyword evidence="3" id="KW-1185">Reference proteome</keyword>
<feature type="chain" id="PRO_5046059423" evidence="1">
    <location>
        <begin position="18"/>
        <end position="103"/>
    </location>
</feature>